<proteinExistence type="predicted"/>
<accession>A0ABX1QF84</accession>
<evidence type="ECO:0000313" key="2">
    <source>
        <dbReference type="Proteomes" id="UP000648984"/>
    </source>
</evidence>
<gene>
    <name evidence="1" type="ORF">GPA25_17890</name>
</gene>
<keyword evidence="2" id="KW-1185">Reference proteome</keyword>
<name>A0ABX1QF84_9RHOO</name>
<dbReference type="EMBL" id="WTVQ01000036">
    <property type="protein sequence ID" value="NMG76635.1"/>
    <property type="molecule type" value="Genomic_DNA"/>
</dbReference>
<organism evidence="1 2">
    <name type="scientific">Aromatoleum diolicum</name>
    <dbReference type="NCBI Taxonomy" id="75796"/>
    <lineage>
        <taxon>Bacteria</taxon>
        <taxon>Pseudomonadati</taxon>
        <taxon>Pseudomonadota</taxon>
        <taxon>Betaproteobacteria</taxon>
        <taxon>Rhodocyclales</taxon>
        <taxon>Rhodocyclaceae</taxon>
        <taxon>Aromatoleum</taxon>
    </lineage>
</organism>
<comment type="caution">
    <text evidence="1">The sequence shown here is derived from an EMBL/GenBank/DDBJ whole genome shotgun (WGS) entry which is preliminary data.</text>
</comment>
<reference evidence="1 2" key="1">
    <citation type="submission" date="2019-12" db="EMBL/GenBank/DDBJ databases">
        <title>Comparative genomics gives insights into the taxonomy of the Azoarcus-Aromatoleum group and reveals separate origins of nif in the plant-associated Azoarcus and non-plant-associated Aromatoleum sub-groups.</title>
        <authorList>
            <person name="Lafos M."/>
            <person name="Maluk M."/>
            <person name="Batista M."/>
            <person name="Junghare M."/>
            <person name="Carmona M."/>
            <person name="Faoro H."/>
            <person name="Cruz L.M."/>
            <person name="Battistoni F."/>
            <person name="De Souza E."/>
            <person name="Pedrosa F."/>
            <person name="Chen W.-M."/>
            <person name="Poole P.S."/>
            <person name="Dixon R.A."/>
            <person name="James E.K."/>
        </authorList>
    </citation>
    <scope>NUCLEOTIDE SEQUENCE [LARGE SCALE GENOMIC DNA]</scope>
    <source>
        <strain evidence="1 2">22Lin</strain>
    </source>
</reference>
<sequence>MQQQQGVWLPLILVRKNNGANIALQTEVWRCMCLGFICMVQQGATPQWNWLLQCGIHEKTKMLTLC</sequence>
<dbReference type="Proteomes" id="UP000648984">
    <property type="component" value="Unassembled WGS sequence"/>
</dbReference>
<dbReference type="RefSeq" id="WP_169261778.1">
    <property type="nucleotide sequence ID" value="NZ_WTVQ01000036.1"/>
</dbReference>
<protein>
    <submittedName>
        <fullName evidence="1">Uncharacterized protein</fullName>
    </submittedName>
</protein>
<evidence type="ECO:0000313" key="1">
    <source>
        <dbReference type="EMBL" id="NMG76635.1"/>
    </source>
</evidence>